<evidence type="ECO:0000313" key="12">
    <source>
        <dbReference type="EMBL" id="SDK23994.1"/>
    </source>
</evidence>
<keyword evidence="5" id="KW-0418">Kinase</keyword>
<keyword evidence="4" id="KW-0547">Nucleotide-binding</keyword>
<dbReference type="PANTHER" id="PTHR44936">
    <property type="entry name" value="SENSOR PROTEIN CREC"/>
    <property type="match status" value="1"/>
</dbReference>
<evidence type="ECO:0000256" key="4">
    <source>
        <dbReference type="ARBA" id="ARBA00022741"/>
    </source>
</evidence>
<evidence type="ECO:0000259" key="8">
    <source>
        <dbReference type="PROSITE" id="PS50109"/>
    </source>
</evidence>
<feature type="transmembrane region" description="Helical" evidence="7">
    <location>
        <begin position="12"/>
        <end position="34"/>
    </location>
</feature>
<feature type="transmembrane region" description="Helical" evidence="7">
    <location>
        <begin position="85"/>
        <end position="108"/>
    </location>
</feature>
<dbReference type="Gene3D" id="3.40.630.30">
    <property type="match status" value="1"/>
</dbReference>
<reference evidence="12 13" key="1">
    <citation type="submission" date="2016-10" db="EMBL/GenBank/DDBJ databases">
        <authorList>
            <person name="Varghese N."/>
            <person name="Submissions S."/>
        </authorList>
    </citation>
    <scope>NUCLEOTIDE SEQUENCE [LARGE SCALE GENOMIC DNA]</scope>
    <source>
        <strain evidence="12 13">DSM 2373</strain>
    </source>
</reference>
<organism evidence="12 13">
    <name type="scientific">Methanoculleus thermophilus</name>
    <dbReference type="NCBI Taxonomy" id="2200"/>
    <lineage>
        <taxon>Archaea</taxon>
        <taxon>Methanobacteriati</taxon>
        <taxon>Methanobacteriota</taxon>
        <taxon>Stenosarchaea group</taxon>
        <taxon>Methanomicrobia</taxon>
        <taxon>Methanomicrobiales</taxon>
        <taxon>Methanomicrobiaceae</taxon>
        <taxon>Methanoculleus</taxon>
    </lineage>
</organism>
<keyword evidence="7" id="KW-1133">Transmembrane helix</keyword>
<evidence type="ECO:0000256" key="2">
    <source>
        <dbReference type="ARBA" id="ARBA00012438"/>
    </source>
</evidence>
<sequence length="611" mass="67092">MKIGKPFARARNRIAAITILAALTLGGNLLGLLLGAPPGLLPSLPLSIPIILASYWYPRRGTLFALGLAAVYAVTVFLLSPPDPLLPFTILPRAVFLVLVGGVVALLTTRLRESEQQMQDIIEFLPDATFAIDREGKVIAWNRAIEEMTGVKKEAVLNRGNYEHAIPFYGKRQPLLADKILQGEAGDRKILVSETTIPHFRDGNGAHIRFTAAPLLDANGNVAGAIESIRDVSDQVMMETALKNASHQLNTLAGILRTDLANRLAVLYGHLSVGVMKFDDPAVLSFIDDLHDAANGIRRQIEISRAFREIGRLPPAWMPVQETVRKAAVGLSFGSVSLETWTERLEVFADPHLETVFTHLLENALAPGIGASRIVVTYHLRPDGCAIVVEDDGTGIPYPEKEKLFVQREESFGHGLFLAHEILAITGITIRETGIPGEGAKFEILIPPGGYRFSETSQTVEDPQPGSHLVVRELRSPEFALANDVWRDYHGVTADPTRDRIFATFCGERIVSLARCRRHSDGSMEVDGVFTPEPCRGRGYSRMAVAALVVACHNDDLYMYAVESLAGFYAEFGFVSIPERDLPSPIRERYTWAAGNMEGAEIRPMHRRAGL</sequence>
<dbReference type="InterPro" id="IPR050980">
    <property type="entry name" value="2C_sensor_his_kinase"/>
</dbReference>
<feature type="transmembrane region" description="Helical" evidence="7">
    <location>
        <begin position="40"/>
        <end position="57"/>
    </location>
</feature>
<evidence type="ECO:0000256" key="6">
    <source>
        <dbReference type="ARBA" id="ARBA00022840"/>
    </source>
</evidence>
<evidence type="ECO:0000259" key="11">
    <source>
        <dbReference type="PROSITE" id="PS51186"/>
    </source>
</evidence>
<keyword evidence="6" id="KW-0067">ATP-binding</keyword>
<dbReference type="GO" id="GO:0005524">
    <property type="term" value="F:ATP binding"/>
    <property type="evidence" value="ECO:0007669"/>
    <property type="project" value="UniProtKB-KW"/>
</dbReference>
<dbReference type="AlphaFoldDB" id="A0A1G9AAY0"/>
<dbReference type="SMART" id="SM00387">
    <property type="entry name" value="HATPase_c"/>
    <property type="match status" value="1"/>
</dbReference>
<feature type="domain" description="N-acetyltransferase" evidence="11">
    <location>
        <begin position="458"/>
        <end position="593"/>
    </location>
</feature>
<dbReference type="CDD" id="cd00130">
    <property type="entry name" value="PAS"/>
    <property type="match status" value="1"/>
</dbReference>
<evidence type="ECO:0000256" key="1">
    <source>
        <dbReference type="ARBA" id="ARBA00000085"/>
    </source>
</evidence>
<evidence type="ECO:0000256" key="7">
    <source>
        <dbReference type="SAM" id="Phobius"/>
    </source>
</evidence>
<dbReference type="OrthoDB" id="8127at2157"/>
<dbReference type="InterPro" id="IPR000700">
    <property type="entry name" value="PAS-assoc_C"/>
</dbReference>
<dbReference type="InterPro" id="IPR013767">
    <property type="entry name" value="PAS_fold"/>
</dbReference>
<evidence type="ECO:0000256" key="3">
    <source>
        <dbReference type="ARBA" id="ARBA00022679"/>
    </source>
</evidence>
<dbReference type="Gene3D" id="3.30.565.10">
    <property type="entry name" value="Histidine kinase-like ATPase, C-terminal domain"/>
    <property type="match status" value="1"/>
</dbReference>
<dbReference type="CDD" id="cd00075">
    <property type="entry name" value="HATPase"/>
    <property type="match status" value="1"/>
</dbReference>
<dbReference type="Proteomes" id="UP000326500">
    <property type="component" value="Unassembled WGS sequence"/>
</dbReference>
<feature type="domain" description="PAC" evidence="10">
    <location>
        <begin position="191"/>
        <end position="244"/>
    </location>
</feature>
<evidence type="ECO:0000259" key="10">
    <source>
        <dbReference type="PROSITE" id="PS50113"/>
    </source>
</evidence>
<evidence type="ECO:0000256" key="5">
    <source>
        <dbReference type="ARBA" id="ARBA00022777"/>
    </source>
</evidence>
<evidence type="ECO:0000259" key="9">
    <source>
        <dbReference type="PROSITE" id="PS50112"/>
    </source>
</evidence>
<dbReference type="InterPro" id="IPR036890">
    <property type="entry name" value="HATPase_C_sf"/>
</dbReference>
<dbReference type="PROSITE" id="PS50112">
    <property type="entry name" value="PAS"/>
    <property type="match status" value="1"/>
</dbReference>
<dbReference type="InterPro" id="IPR000182">
    <property type="entry name" value="GNAT_dom"/>
</dbReference>
<dbReference type="InterPro" id="IPR003594">
    <property type="entry name" value="HATPase_dom"/>
</dbReference>
<keyword evidence="3" id="KW-0808">Transferase</keyword>
<protein>
    <recommendedName>
        <fullName evidence="2">histidine kinase</fullName>
        <ecNumber evidence="2">2.7.13.3</ecNumber>
    </recommendedName>
</protein>
<dbReference type="SUPFAM" id="SSF55874">
    <property type="entry name" value="ATPase domain of HSP90 chaperone/DNA topoisomerase II/histidine kinase"/>
    <property type="match status" value="1"/>
</dbReference>
<dbReference type="GO" id="GO:0016747">
    <property type="term" value="F:acyltransferase activity, transferring groups other than amino-acyl groups"/>
    <property type="evidence" value="ECO:0007669"/>
    <property type="project" value="InterPro"/>
</dbReference>
<comment type="catalytic activity">
    <reaction evidence="1">
        <text>ATP + protein L-histidine = ADP + protein N-phospho-L-histidine.</text>
        <dbReference type="EC" id="2.7.13.3"/>
    </reaction>
</comment>
<dbReference type="EMBL" id="FNFT01000005">
    <property type="protein sequence ID" value="SDK23994.1"/>
    <property type="molecule type" value="Genomic_DNA"/>
</dbReference>
<dbReference type="Pfam" id="PF00989">
    <property type="entry name" value="PAS"/>
    <property type="match status" value="1"/>
</dbReference>
<dbReference type="GO" id="GO:0004673">
    <property type="term" value="F:protein histidine kinase activity"/>
    <property type="evidence" value="ECO:0007669"/>
    <property type="project" value="UniProtKB-EC"/>
</dbReference>
<dbReference type="SUPFAM" id="SSF55729">
    <property type="entry name" value="Acyl-CoA N-acyltransferases (Nat)"/>
    <property type="match status" value="1"/>
</dbReference>
<accession>A0A1G9AAY0</accession>
<keyword evidence="7" id="KW-0472">Membrane</keyword>
<dbReference type="RefSeq" id="WP_066958145.1">
    <property type="nucleotide sequence ID" value="NZ_BCNX01000008.1"/>
</dbReference>
<proteinExistence type="predicted"/>
<gene>
    <name evidence="12" type="ORF">SAMN04488571_105241</name>
</gene>
<dbReference type="NCBIfam" id="TIGR00229">
    <property type="entry name" value="sensory_box"/>
    <property type="match status" value="1"/>
</dbReference>
<evidence type="ECO:0000313" key="13">
    <source>
        <dbReference type="Proteomes" id="UP000326500"/>
    </source>
</evidence>
<dbReference type="Gene3D" id="3.30.450.20">
    <property type="entry name" value="PAS domain"/>
    <property type="match status" value="1"/>
</dbReference>
<dbReference type="InterPro" id="IPR005467">
    <property type="entry name" value="His_kinase_dom"/>
</dbReference>
<feature type="transmembrane region" description="Helical" evidence="7">
    <location>
        <begin position="62"/>
        <end position="79"/>
    </location>
</feature>
<keyword evidence="7" id="KW-0812">Transmembrane</keyword>
<dbReference type="InterPro" id="IPR035965">
    <property type="entry name" value="PAS-like_dom_sf"/>
</dbReference>
<feature type="domain" description="PAS" evidence="9">
    <location>
        <begin position="114"/>
        <end position="159"/>
    </location>
</feature>
<dbReference type="PROSITE" id="PS50109">
    <property type="entry name" value="HIS_KIN"/>
    <property type="match status" value="1"/>
</dbReference>
<name>A0A1G9AAY0_9EURY</name>
<dbReference type="STRING" id="2200.GCA_001571405_01809"/>
<dbReference type="PANTHER" id="PTHR44936:SF10">
    <property type="entry name" value="SENSOR PROTEIN RSTB"/>
    <property type="match status" value="1"/>
</dbReference>
<dbReference type="InterPro" id="IPR000014">
    <property type="entry name" value="PAS"/>
</dbReference>
<dbReference type="InterPro" id="IPR016181">
    <property type="entry name" value="Acyl_CoA_acyltransferase"/>
</dbReference>
<dbReference type="SMART" id="SM00091">
    <property type="entry name" value="PAS"/>
    <property type="match status" value="1"/>
</dbReference>
<dbReference type="SUPFAM" id="SSF55785">
    <property type="entry name" value="PYP-like sensor domain (PAS domain)"/>
    <property type="match status" value="1"/>
</dbReference>
<dbReference type="PROSITE" id="PS50113">
    <property type="entry name" value="PAC"/>
    <property type="match status" value="1"/>
</dbReference>
<dbReference type="GO" id="GO:0006355">
    <property type="term" value="P:regulation of DNA-templated transcription"/>
    <property type="evidence" value="ECO:0007669"/>
    <property type="project" value="InterPro"/>
</dbReference>
<dbReference type="EC" id="2.7.13.3" evidence="2"/>
<dbReference type="Pfam" id="PF02518">
    <property type="entry name" value="HATPase_c"/>
    <property type="match status" value="1"/>
</dbReference>
<feature type="domain" description="Histidine kinase" evidence="8">
    <location>
        <begin position="353"/>
        <end position="450"/>
    </location>
</feature>
<keyword evidence="13" id="KW-1185">Reference proteome</keyword>
<dbReference type="PROSITE" id="PS51186">
    <property type="entry name" value="GNAT"/>
    <property type="match status" value="1"/>
</dbReference>